<evidence type="ECO:0000256" key="4">
    <source>
        <dbReference type="ARBA" id="ARBA00022989"/>
    </source>
</evidence>
<dbReference type="EMBL" id="JAAHFQ010000606">
    <property type="protein sequence ID" value="NER30635.1"/>
    <property type="molecule type" value="Genomic_DNA"/>
</dbReference>
<reference evidence="10" key="1">
    <citation type="submission" date="2019-11" db="EMBL/GenBank/DDBJ databases">
        <title>Genomic insights into an expanded diversity of filamentous marine cyanobacteria reveals the extraordinary biosynthetic potential of Moorea and Okeania.</title>
        <authorList>
            <person name="Ferreira Leao T."/>
            <person name="Wang M."/>
            <person name="Moss N."/>
            <person name="Da Silva R."/>
            <person name="Sanders J."/>
            <person name="Nurk S."/>
            <person name="Gurevich A."/>
            <person name="Humphrey G."/>
            <person name="Reher R."/>
            <person name="Zhu Q."/>
            <person name="Belda-Ferre P."/>
            <person name="Glukhov E."/>
            <person name="Rex R."/>
            <person name="Dorrestein P.C."/>
            <person name="Knight R."/>
            <person name="Pevzner P."/>
            <person name="Gerwick W.H."/>
            <person name="Gerwick L."/>
        </authorList>
    </citation>
    <scope>NUCLEOTIDE SEQUENCE</scope>
    <source>
        <strain evidence="10">SIO1C4</strain>
    </source>
</reference>
<keyword evidence="2" id="KW-1003">Cell membrane</keyword>
<dbReference type="PANTHER" id="PTHR30572">
    <property type="entry name" value="MEMBRANE COMPONENT OF TRANSPORTER-RELATED"/>
    <property type="match status" value="1"/>
</dbReference>
<comment type="similarity">
    <text evidence="6">Belongs to the ABC-4 integral membrane protein family.</text>
</comment>
<proteinExistence type="inferred from homology"/>
<evidence type="ECO:0000256" key="1">
    <source>
        <dbReference type="ARBA" id="ARBA00004651"/>
    </source>
</evidence>
<evidence type="ECO:0000256" key="7">
    <source>
        <dbReference type="SAM" id="Phobius"/>
    </source>
</evidence>
<dbReference type="InterPro" id="IPR025857">
    <property type="entry name" value="MacB_PCD"/>
</dbReference>
<evidence type="ECO:0000256" key="3">
    <source>
        <dbReference type="ARBA" id="ARBA00022692"/>
    </source>
</evidence>
<protein>
    <submittedName>
        <fullName evidence="10">FtsX-like permease family protein</fullName>
    </submittedName>
</protein>
<comment type="caution">
    <text evidence="10">The sequence shown here is derived from an EMBL/GenBank/DDBJ whole genome shotgun (WGS) entry which is preliminary data.</text>
</comment>
<organism evidence="10">
    <name type="scientific">Symploca sp. SIO1C4</name>
    <dbReference type="NCBI Taxonomy" id="2607765"/>
    <lineage>
        <taxon>Bacteria</taxon>
        <taxon>Bacillati</taxon>
        <taxon>Cyanobacteriota</taxon>
        <taxon>Cyanophyceae</taxon>
        <taxon>Coleofasciculales</taxon>
        <taxon>Coleofasciculaceae</taxon>
        <taxon>Symploca</taxon>
    </lineage>
</organism>
<dbReference type="GO" id="GO:0005886">
    <property type="term" value="C:plasma membrane"/>
    <property type="evidence" value="ECO:0007669"/>
    <property type="project" value="UniProtKB-SubCell"/>
</dbReference>
<dbReference type="Pfam" id="PF12704">
    <property type="entry name" value="MacB_PCD"/>
    <property type="match status" value="1"/>
</dbReference>
<evidence type="ECO:0000256" key="6">
    <source>
        <dbReference type="ARBA" id="ARBA00038076"/>
    </source>
</evidence>
<dbReference type="InterPro" id="IPR050250">
    <property type="entry name" value="Macrolide_Exporter_MacB"/>
</dbReference>
<feature type="transmembrane region" description="Helical" evidence="7">
    <location>
        <begin position="220"/>
        <end position="245"/>
    </location>
</feature>
<comment type="subcellular location">
    <subcellularLocation>
        <location evidence="1">Cell membrane</location>
        <topology evidence="1">Multi-pass membrane protein</topology>
    </subcellularLocation>
</comment>
<keyword evidence="3 7" id="KW-0812">Transmembrane</keyword>
<feature type="non-terminal residue" evidence="10">
    <location>
        <position position="1"/>
    </location>
</feature>
<feature type="transmembrane region" description="Helical" evidence="7">
    <location>
        <begin position="265"/>
        <end position="290"/>
    </location>
</feature>
<dbReference type="Pfam" id="PF02687">
    <property type="entry name" value="FtsX"/>
    <property type="match status" value="1"/>
</dbReference>
<sequence length="344" mass="37257">TVALQVSQRGAPNVMVFPAWQPEGPSIQLRLEDLEFLKQRLTALKAISASEWVGSVNTVFEDQEANPLMTAVSQDFLLTYGKQLVAGRFFTPADFESYRPVVVIDQFLADRLFPGTEAIGKRIYAQNRPYIVVGVLPTQQSWGGEPEGQLLITMSVYSAMTGSRDIGILRLRPHHQKDLEDLGNQAEQMLQQRFSGANFNSWNNIEDILTQQQILQMASLALSAVGVISLLVGGVGIANITIAAVMERTSEIGLRRALGATQREIMLQFILEAALLSLLGGTVALVSVHGLTVVVANSFALPYEFELSTASFSLGSALLVGVGAGFLPAIRASKLDPVKALRSS</sequence>
<keyword evidence="5 7" id="KW-0472">Membrane</keyword>
<name>A0A6B3NIE3_9CYAN</name>
<evidence type="ECO:0000259" key="8">
    <source>
        <dbReference type="Pfam" id="PF02687"/>
    </source>
</evidence>
<feature type="domain" description="ABC3 transporter permease C-terminal" evidence="8">
    <location>
        <begin position="225"/>
        <end position="337"/>
    </location>
</feature>
<dbReference type="AlphaFoldDB" id="A0A6B3NIE3"/>
<evidence type="ECO:0000256" key="2">
    <source>
        <dbReference type="ARBA" id="ARBA00022475"/>
    </source>
</evidence>
<feature type="domain" description="MacB-like periplasmic core" evidence="9">
    <location>
        <begin position="6"/>
        <end position="161"/>
    </location>
</feature>
<feature type="transmembrane region" description="Helical" evidence="7">
    <location>
        <begin position="310"/>
        <end position="330"/>
    </location>
</feature>
<evidence type="ECO:0000313" key="10">
    <source>
        <dbReference type="EMBL" id="NER30635.1"/>
    </source>
</evidence>
<keyword evidence="4 7" id="KW-1133">Transmembrane helix</keyword>
<dbReference type="PANTHER" id="PTHR30572:SF4">
    <property type="entry name" value="ABC TRANSPORTER PERMEASE YTRF"/>
    <property type="match status" value="1"/>
</dbReference>
<gene>
    <name evidence="10" type="ORF">F6J89_24215</name>
</gene>
<evidence type="ECO:0000259" key="9">
    <source>
        <dbReference type="Pfam" id="PF12704"/>
    </source>
</evidence>
<evidence type="ECO:0000256" key="5">
    <source>
        <dbReference type="ARBA" id="ARBA00023136"/>
    </source>
</evidence>
<dbReference type="GO" id="GO:0022857">
    <property type="term" value="F:transmembrane transporter activity"/>
    <property type="evidence" value="ECO:0007669"/>
    <property type="project" value="TreeGrafter"/>
</dbReference>
<dbReference type="InterPro" id="IPR003838">
    <property type="entry name" value="ABC3_permease_C"/>
</dbReference>
<accession>A0A6B3NIE3</accession>